<evidence type="ECO:0000256" key="1">
    <source>
        <dbReference type="ARBA" id="ARBA00023054"/>
    </source>
</evidence>
<evidence type="ECO:0000256" key="2">
    <source>
        <dbReference type="SAM" id="Coils"/>
    </source>
</evidence>
<dbReference type="GO" id="GO:0070286">
    <property type="term" value="P:axonemal dynein complex assembly"/>
    <property type="evidence" value="ECO:0007669"/>
    <property type="project" value="InterPro"/>
</dbReference>
<evidence type="ECO:0000313" key="6">
    <source>
        <dbReference type="Proteomes" id="UP000597762"/>
    </source>
</evidence>
<dbReference type="EMBL" id="CAHIKZ030003486">
    <property type="protein sequence ID" value="CAE1300921.1"/>
    <property type="molecule type" value="Genomic_DNA"/>
</dbReference>
<dbReference type="PANTHER" id="PTHR21625:SF1">
    <property type="entry name" value="DYNEIN REGULATORY COMPLEX PROTEIN 1"/>
    <property type="match status" value="1"/>
</dbReference>
<dbReference type="InterPro" id="IPR039505">
    <property type="entry name" value="DRC1/2_N"/>
</dbReference>
<sequence>MDNEQVTEVALPNINSSNSEERIAARRLRVAKAEERAVMGEDHMSEEAEEKEEPSKSIQQIEFSRQRLKKLESDGTQLVTNIRVAGDARESQRRAEYEESARIRKEKMEQEAKTSAERLEEINKKWDIALQKDIPQSLHEALLQQKLACDALRDEKNKLINDFQQELKMFDDRYVKDLKKQADDIDLLVERMEEQLKTQNKSLRDELDLIERAFLSEREETLELHKKKWEEKLDYRRMKEQEYLEARQKRVNDFEEQIHQVRLQDAEEYQQVKIKLETEVQVTFLFFCQFCSVPTIFLSH</sequence>
<dbReference type="AlphaFoldDB" id="A0A812DE19"/>
<feature type="domain" description="Dynein regulatory complex protein 1/2 N-terminal" evidence="4">
    <location>
        <begin position="84"/>
        <end position="185"/>
    </location>
</feature>
<dbReference type="Pfam" id="PF14772">
    <property type="entry name" value="NYD-SP28"/>
    <property type="match status" value="1"/>
</dbReference>
<proteinExistence type="predicted"/>
<protein>
    <submittedName>
        <fullName evidence="5">DRC1</fullName>
    </submittedName>
</protein>
<dbReference type="GO" id="GO:0060285">
    <property type="term" value="P:cilium-dependent cell motility"/>
    <property type="evidence" value="ECO:0007669"/>
    <property type="project" value="TreeGrafter"/>
</dbReference>
<evidence type="ECO:0000256" key="3">
    <source>
        <dbReference type="SAM" id="MobiDB-lite"/>
    </source>
</evidence>
<evidence type="ECO:0000259" key="4">
    <source>
        <dbReference type="Pfam" id="PF14772"/>
    </source>
</evidence>
<dbReference type="OrthoDB" id="10260459at2759"/>
<dbReference type="InterPro" id="IPR039750">
    <property type="entry name" value="DRC1/DRC2"/>
</dbReference>
<dbReference type="Proteomes" id="UP000597762">
    <property type="component" value="Unassembled WGS sequence"/>
</dbReference>
<feature type="coiled-coil region" evidence="2">
    <location>
        <begin position="175"/>
        <end position="220"/>
    </location>
</feature>
<keyword evidence="6" id="KW-1185">Reference proteome</keyword>
<accession>A0A812DE19</accession>
<name>A0A812DE19_ACAPH</name>
<feature type="compositionally biased region" description="Basic and acidic residues" evidence="3">
    <location>
        <begin position="35"/>
        <end position="46"/>
    </location>
</feature>
<gene>
    <name evidence="5" type="ORF">SPHA_54125</name>
</gene>
<organism evidence="5 6">
    <name type="scientific">Acanthosepion pharaonis</name>
    <name type="common">Pharaoh cuttlefish</name>
    <name type="synonym">Sepia pharaonis</name>
    <dbReference type="NCBI Taxonomy" id="158019"/>
    <lineage>
        <taxon>Eukaryota</taxon>
        <taxon>Metazoa</taxon>
        <taxon>Spiralia</taxon>
        <taxon>Lophotrochozoa</taxon>
        <taxon>Mollusca</taxon>
        <taxon>Cephalopoda</taxon>
        <taxon>Coleoidea</taxon>
        <taxon>Decapodiformes</taxon>
        <taxon>Sepiida</taxon>
        <taxon>Sepiina</taxon>
        <taxon>Sepiidae</taxon>
        <taxon>Acanthosepion</taxon>
    </lineage>
</organism>
<feature type="region of interest" description="Disordered" evidence="3">
    <location>
        <begin position="35"/>
        <end position="60"/>
    </location>
</feature>
<reference evidence="5" key="1">
    <citation type="submission" date="2021-01" db="EMBL/GenBank/DDBJ databases">
        <authorList>
            <person name="Li R."/>
            <person name="Bekaert M."/>
        </authorList>
    </citation>
    <scope>NUCLEOTIDE SEQUENCE</scope>
    <source>
        <strain evidence="5">Farmed</strain>
    </source>
</reference>
<evidence type="ECO:0000313" key="5">
    <source>
        <dbReference type="EMBL" id="CAE1300921.1"/>
    </source>
</evidence>
<feature type="region of interest" description="Disordered" evidence="3">
    <location>
        <begin position="1"/>
        <end position="21"/>
    </location>
</feature>
<dbReference type="GO" id="GO:0005858">
    <property type="term" value="C:axonemal dynein complex"/>
    <property type="evidence" value="ECO:0007669"/>
    <property type="project" value="InterPro"/>
</dbReference>
<comment type="caution">
    <text evidence="5">The sequence shown here is derived from an EMBL/GenBank/DDBJ whole genome shotgun (WGS) entry which is preliminary data.</text>
</comment>
<dbReference type="GO" id="GO:0003352">
    <property type="term" value="P:regulation of cilium movement"/>
    <property type="evidence" value="ECO:0007669"/>
    <property type="project" value="TreeGrafter"/>
</dbReference>
<dbReference type="PANTHER" id="PTHR21625">
    <property type="entry name" value="NYD-SP28 PROTEIN"/>
    <property type="match status" value="1"/>
</dbReference>
<keyword evidence="1 2" id="KW-0175">Coiled coil</keyword>